<dbReference type="AlphaFoldDB" id="A0A7S3RMZ3"/>
<accession>A0A7S3RMZ3</accession>
<reference evidence="1" key="1">
    <citation type="submission" date="2021-01" db="EMBL/GenBank/DDBJ databases">
        <authorList>
            <person name="Corre E."/>
            <person name="Pelletier E."/>
            <person name="Niang G."/>
            <person name="Scheremetjew M."/>
            <person name="Finn R."/>
            <person name="Kale V."/>
            <person name="Holt S."/>
            <person name="Cochrane G."/>
            <person name="Meng A."/>
            <person name="Brown T."/>
            <person name="Cohen L."/>
        </authorList>
    </citation>
    <scope>NUCLEOTIDE SEQUENCE</scope>
    <source>
        <strain evidence="1">379</strain>
    </source>
</reference>
<evidence type="ECO:0000313" key="1">
    <source>
        <dbReference type="EMBL" id="CAE0529210.1"/>
    </source>
</evidence>
<sequence length="425" mass="47466">MSDAHHDQRATSLAALQEAQELAKASSSALSVLRWSASKVAACSLRRSRLLEDKDTGLLSGQSGRHQDPASADHYSAECQALQPLRRIQRQLSLLEPSIPGPMRWLIHVMVNSRHDSQQLLRGMLIALAPFDFSVFHFDARSPADETALRYSRQRWFAEARVVHRGFVRGTGCILEALQTTVGWMLGQRRGVYSHLWKLDSDLDLSLLDLAAFRALVAHRAPFLSQPAVVPVRRGRRGSDRTSLMAELARRDNDSRLTRPTARVAGRERVASQRLLPNGDTPDLIEIMCPLIDAALLPAWRAAITPMETRNDFAAEQALNGLANAFAQAAGRWPPPRPLQPSDDLRPVSLRPAGLVFDYVPLIHRDTRLVGWGAAAHRRVNGTRCPRLLMAADGGRRARWRVWAQEATANATARLAERPWRWTYV</sequence>
<gene>
    <name evidence="1" type="ORF">EHUX00137_LOCUS4795</name>
</gene>
<dbReference type="EMBL" id="HBIR01007015">
    <property type="protein sequence ID" value="CAE0529210.1"/>
    <property type="molecule type" value="Transcribed_RNA"/>
</dbReference>
<name>A0A7S3RMZ3_EMIHU</name>
<organism evidence="1">
    <name type="scientific">Emiliania huxleyi</name>
    <name type="common">Coccolithophore</name>
    <name type="synonym">Pontosphaera huxleyi</name>
    <dbReference type="NCBI Taxonomy" id="2903"/>
    <lineage>
        <taxon>Eukaryota</taxon>
        <taxon>Haptista</taxon>
        <taxon>Haptophyta</taxon>
        <taxon>Prymnesiophyceae</taxon>
        <taxon>Isochrysidales</taxon>
        <taxon>Noelaerhabdaceae</taxon>
        <taxon>Emiliania</taxon>
    </lineage>
</organism>
<proteinExistence type="predicted"/>
<protein>
    <submittedName>
        <fullName evidence="1">Uncharacterized protein</fullName>
    </submittedName>
</protein>